<keyword evidence="6" id="KW-1185">Reference proteome</keyword>
<proteinExistence type="predicted"/>
<comment type="function">
    <text evidence="2">Counteracts the endogenous Pycsar antiviral defense system. Phosphodiesterase that enables metal-dependent hydrolysis of host cyclic nucleotide Pycsar defense signals such as cCMP and cUMP.</text>
</comment>
<dbReference type="InterPro" id="IPR050662">
    <property type="entry name" value="Sec-metab_biosynth-thioest"/>
</dbReference>
<evidence type="ECO:0000256" key="3">
    <source>
        <dbReference type="ARBA" id="ARBA00048505"/>
    </source>
</evidence>
<comment type="catalytic activity">
    <reaction evidence="1">
        <text>3',5'-cyclic CMP + H2O = CMP + H(+)</text>
        <dbReference type="Rhea" id="RHEA:72675"/>
        <dbReference type="ChEBI" id="CHEBI:15377"/>
        <dbReference type="ChEBI" id="CHEBI:15378"/>
        <dbReference type="ChEBI" id="CHEBI:58003"/>
        <dbReference type="ChEBI" id="CHEBI:60377"/>
    </reaction>
    <physiologicalReaction direction="left-to-right" evidence="1">
        <dbReference type="Rhea" id="RHEA:72676"/>
    </physiologicalReaction>
</comment>
<dbReference type="EMBL" id="JAPDHZ010000003">
    <property type="protein sequence ID" value="MDG0791628.1"/>
    <property type="molecule type" value="Genomic_DNA"/>
</dbReference>
<dbReference type="Pfam" id="PF00753">
    <property type="entry name" value="Lactamase_B"/>
    <property type="match status" value="1"/>
</dbReference>
<dbReference type="InterPro" id="IPR036866">
    <property type="entry name" value="RibonucZ/Hydroxyglut_hydro"/>
</dbReference>
<dbReference type="PANTHER" id="PTHR23131">
    <property type="entry name" value="ENDORIBONUCLEASE LACTB2"/>
    <property type="match status" value="1"/>
</dbReference>
<dbReference type="CDD" id="cd06262">
    <property type="entry name" value="metallo-hydrolase-like_MBL-fold"/>
    <property type="match status" value="1"/>
</dbReference>
<dbReference type="RefSeq" id="WP_277565489.1">
    <property type="nucleotide sequence ID" value="NZ_JAPDHZ010000003.1"/>
</dbReference>
<dbReference type="SMART" id="SM00849">
    <property type="entry name" value="Lactamase_B"/>
    <property type="match status" value="1"/>
</dbReference>
<evidence type="ECO:0000256" key="2">
    <source>
        <dbReference type="ARBA" id="ARBA00034301"/>
    </source>
</evidence>
<comment type="caution">
    <text evidence="5">The sequence shown here is derived from an EMBL/GenBank/DDBJ whole genome shotgun (WGS) entry which is preliminary data.</text>
</comment>
<protein>
    <submittedName>
        <fullName evidence="5">MBL fold metallo-hydrolase</fullName>
    </submittedName>
</protein>
<evidence type="ECO:0000313" key="6">
    <source>
        <dbReference type="Proteomes" id="UP001153387"/>
    </source>
</evidence>
<feature type="domain" description="Metallo-beta-lactamase" evidence="4">
    <location>
        <begin position="18"/>
        <end position="207"/>
    </location>
</feature>
<evidence type="ECO:0000259" key="4">
    <source>
        <dbReference type="SMART" id="SM00849"/>
    </source>
</evidence>
<dbReference type="AlphaFoldDB" id="A0A9X4QME6"/>
<dbReference type="SUPFAM" id="SSF56281">
    <property type="entry name" value="Metallo-hydrolase/oxidoreductase"/>
    <property type="match status" value="1"/>
</dbReference>
<sequence>MLRIEDGAVKVFESDLYRTTSTVVVTDTHVLVADPCWLPREVEEIRAYVERVRGDRQVALLFTHSDFDHIIGWRAFPDAIVVASGSFARSPAAERERNLQQIREFDDKYYLKRNYEIAFPNVDHPMDGDGTALALGDARLVCYQAPGHNADGMMTVVEPYGILIAGDYLSDAEFPFIFHGSADYEETLLKFDAIAERHDIKLFVPGHGSTSSDPAHMRARRDADLRYIRELRRLIQAGDEEGAARLIADAPFPLNQRKYHEDNANKIRQELADAAR</sequence>
<gene>
    <name evidence="5" type="ORF">OMP38_12655</name>
</gene>
<dbReference type="InterPro" id="IPR001279">
    <property type="entry name" value="Metallo-B-lactamas"/>
</dbReference>
<organism evidence="5 6">
    <name type="scientific">Cohnella ginsengisoli</name>
    <dbReference type="NCBI Taxonomy" id="425004"/>
    <lineage>
        <taxon>Bacteria</taxon>
        <taxon>Bacillati</taxon>
        <taxon>Bacillota</taxon>
        <taxon>Bacilli</taxon>
        <taxon>Bacillales</taxon>
        <taxon>Paenibacillaceae</taxon>
        <taxon>Cohnella</taxon>
    </lineage>
</organism>
<accession>A0A9X4QME6</accession>
<dbReference type="Proteomes" id="UP001153387">
    <property type="component" value="Unassembled WGS sequence"/>
</dbReference>
<reference evidence="5 6" key="1">
    <citation type="submission" date="2022-10" db="EMBL/GenBank/DDBJ databases">
        <title>Comparative genomic analysis of Cohnella hashimotonis sp. nov., isolated from the International Space Station.</title>
        <authorList>
            <person name="Simpson A."/>
            <person name="Venkateswaran K."/>
        </authorList>
    </citation>
    <scope>NUCLEOTIDE SEQUENCE [LARGE SCALE GENOMIC DNA]</scope>
    <source>
        <strain evidence="5 6">DSM 18997</strain>
    </source>
</reference>
<name>A0A9X4QME6_9BACL</name>
<comment type="catalytic activity">
    <reaction evidence="3">
        <text>3',5'-cyclic UMP + H2O = UMP + H(+)</text>
        <dbReference type="Rhea" id="RHEA:70575"/>
        <dbReference type="ChEBI" id="CHEBI:15377"/>
        <dbReference type="ChEBI" id="CHEBI:15378"/>
        <dbReference type="ChEBI" id="CHEBI:57865"/>
        <dbReference type="ChEBI" id="CHEBI:184387"/>
    </reaction>
    <physiologicalReaction direction="left-to-right" evidence="3">
        <dbReference type="Rhea" id="RHEA:70576"/>
    </physiologicalReaction>
</comment>
<dbReference type="PANTHER" id="PTHR23131:SF0">
    <property type="entry name" value="ENDORIBONUCLEASE LACTB2"/>
    <property type="match status" value="1"/>
</dbReference>
<evidence type="ECO:0000256" key="1">
    <source>
        <dbReference type="ARBA" id="ARBA00034221"/>
    </source>
</evidence>
<dbReference type="Gene3D" id="3.60.15.10">
    <property type="entry name" value="Ribonuclease Z/Hydroxyacylglutathione hydrolase-like"/>
    <property type="match status" value="1"/>
</dbReference>
<evidence type="ECO:0000313" key="5">
    <source>
        <dbReference type="EMBL" id="MDG0791628.1"/>
    </source>
</evidence>